<dbReference type="GeneID" id="36332407"/>
<dbReference type="EMBL" id="KZ110613">
    <property type="protein sequence ID" value="OSX56468.1"/>
    <property type="molecule type" value="Genomic_DNA"/>
</dbReference>
<accession>A0A1X6MJE6</accession>
<reference evidence="1 2" key="1">
    <citation type="submission" date="2017-04" db="EMBL/GenBank/DDBJ databases">
        <title>Genome Sequence of the Model Brown-Rot Fungus Postia placenta SB12.</title>
        <authorList>
            <consortium name="DOE Joint Genome Institute"/>
            <person name="Gaskell J."/>
            <person name="Kersten P."/>
            <person name="Larrondo L.F."/>
            <person name="Canessa P."/>
            <person name="Martinez D."/>
            <person name="Hibbett D."/>
            <person name="Schmoll M."/>
            <person name="Kubicek C.P."/>
            <person name="Martinez A.T."/>
            <person name="Yadav J."/>
            <person name="Master E."/>
            <person name="Magnuson J.K."/>
            <person name="James T."/>
            <person name="Yaver D."/>
            <person name="Berka R."/>
            <person name="Labutti K."/>
            <person name="Lipzen A."/>
            <person name="Aerts A."/>
            <person name="Barry K."/>
            <person name="Henrissat B."/>
            <person name="Blanchette R."/>
            <person name="Grigoriev I."/>
            <person name="Cullen D."/>
        </authorList>
    </citation>
    <scope>NUCLEOTIDE SEQUENCE [LARGE SCALE GENOMIC DNA]</scope>
    <source>
        <strain evidence="1 2">MAD-698-R-SB12</strain>
    </source>
</reference>
<dbReference type="Proteomes" id="UP000194127">
    <property type="component" value="Unassembled WGS sequence"/>
</dbReference>
<evidence type="ECO:0000313" key="1">
    <source>
        <dbReference type="EMBL" id="OSX56468.1"/>
    </source>
</evidence>
<dbReference type="RefSeq" id="XP_024333262.1">
    <property type="nucleotide sequence ID" value="XM_024487458.1"/>
</dbReference>
<keyword evidence="2" id="KW-1185">Reference proteome</keyword>
<dbReference type="AlphaFoldDB" id="A0A1X6MJE6"/>
<sequence length="316" mass="35019">MSSSVMLTVGLELEEQQCQLVGDTAALATLQEHLLTTLDRFLCRQHKNTRARLTVKNIKDKVRADVIQYCKAHAALLSLAGPFRRLGGSHNSNTWKMATYVECLKAIVCQPRGGKLSHGSGCCLEWAQVEIKNYMKLVHVQLADAALGADNDLVIQAYSTEVTGLSPQKICQQYQDELESWKEYRYEVEANKLGVGYTKVDCAGWDPDKGWYTDTDGGFNIGAGVALMVKARKAWMLFEDIIGIETGFDSCYQVLQQAQLVAVLQSAVFLPQQLSNPGKRPSSSDLQVACEDGLFPVGQPYSNQNPETMQQRQNMS</sequence>
<dbReference type="OrthoDB" id="10278940at2759"/>
<gene>
    <name evidence="1" type="ORF">POSPLADRAFT_1159796</name>
</gene>
<organism evidence="1 2">
    <name type="scientific">Postia placenta MAD-698-R-SB12</name>
    <dbReference type="NCBI Taxonomy" id="670580"/>
    <lineage>
        <taxon>Eukaryota</taxon>
        <taxon>Fungi</taxon>
        <taxon>Dikarya</taxon>
        <taxon>Basidiomycota</taxon>
        <taxon>Agaricomycotina</taxon>
        <taxon>Agaricomycetes</taxon>
        <taxon>Polyporales</taxon>
        <taxon>Adustoporiaceae</taxon>
        <taxon>Rhodonia</taxon>
    </lineage>
</organism>
<proteinExistence type="predicted"/>
<name>A0A1X6MJE6_9APHY</name>
<evidence type="ECO:0000313" key="2">
    <source>
        <dbReference type="Proteomes" id="UP000194127"/>
    </source>
</evidence>
<protein>
    <submittedName>
        <fullName evidence="1">Uncharacterized protein</fullName>
    </submittedName>
</protein>